<dbReference type="AlphaFoldDB" id="A0ABD3HPD2"/>
<evidence type="ECO:0000313" key="1">
    <source>
        <dbReference type="EMBL" id="KAL3691976.1"/>
    </source>
</evidence>
<dbReference type="SUPFAM" id="SSF56219">
    <property type="entry name" value="DNase I-like"/>
    <property type="match status" value="1"/>
</dbReference>
<name>A0ABD3HPD2_9MARC</name>
<keyword evidence="2" id="KW-1185">Reference proteome</keyword>
<proteinExistence type="predicted"/>
<dbReference type="EMBL" id="JBJQOH010000003">
    <property type="protein sequence ID" value="KAL3691976.1"/>
    <property type="molecule type" value="Genomic_DNA"/>
</dbReference>
<gene>
    <name evidence="1" type="ORF">R1sor_005627</name>
</gene>
<organism evidence="1 2">
    <name type="scientific">Riccia sorocarpa</name>
    <dbReference type="NCBI Taxonomy" id="122646"/>
    <lineage>
        <taxon>Eukaryota</taxon>
        <taxon>Viridiplantae</taxon>
        <taxon>Streptophyta</taxon>
        <taxon>Embryophyta</taxon>
        <taxon>Marchantiophyta</taxon>
        <taxon>Marchantiopsida</taxon>
        <taxon>Marchantiidae</taxon>
        <taxon>Marchantiales</taxon>
        <taxon>Ricciaceae</taxon>
        <taxon>Riccia</taxon>
    </lineage>
</organism>
<dbReference type="InterPro" id="IPR036691">
    <property type="entry name" value="Endo/exonu/phosph_ase_sf"/>
</dbReference>
<protein>
    <recommendedName>
        <fullName evidence="3">Endonuclease/exonuclease/phosphatase domain-containing protein</fullName>
    </recommendedName>
</protein>
<sequence length="277" mass="31999">MGDLNCVELPEDTLESANLLNDLELRHWKSWAREAEMVDLFFAAVTRSGPRFTRQRIKGNTLEYARLDRFYASSGADWIDSVEELDHDRSSGLLDHFPIVATLQIGKEDQPRKEWRTYFKCRMEDVQIAGIKEELKEAWRNNPPSVCDARVRWDLGWQRLKRVLQTARRNNKTKETTGSSAQEQLAEISYESTETIHYLKTATGEMIKDPEEILEETHGFYSELFTKEEEDSATLEESRACLRLIKDKVKASDNISLVSKPDDTEVDRIVSLLPPQD</sequence>
<dbReference type="Gene3D" id="3.60.10.10">
    <property type="entry name" value="Endonuclease/exonuclease/phosphatase"/>
    <property type="match status" value="1"/>
</dbReference>
<comment type="caution">
    <text evidence="1">The sequence shown here is derived from an EMBL/GenBank/DDBJ whole genome shotgun (WGS) entry which is preliminary data.</text>
</comment>
<accession>A0ABD3HPD2</accession>
<reference evidence="1 2" key="1">
    <citation type="submission" date="2024-09" db="EMBL/GenBank/DDBJ databases">
        <title>Chromosome-scale assembly of Riccia sorocarpa.</title>
        <authorList>
            <person name="Paukszto L."/>
        </authorList>
    </citation>
    <scope>NUCLEOTIDE SEQUENCE [LARGE SCALE GENOMIC DNA]</scope>
    <source>
        <strain evidence="1">LP-2024</strain>
        <tissue evidence="1">Aerial parts of the thallus</tissue>
    </source>
</reference>
<evidence type="ECO:0000313" key="2">
    <source>
        <dbReference type="Proteomes" id="UP001633002"/>
    </source>
</evidence>
<dbReference type="Proteomes" id="UP001633002">
    <property type="component" value="Unassembled WGS sequence"/>
</dbReference>
<evidence type="ECO:0008006" key="3">
    <source>
        <dbReference type="Google" id="ProtNLM"/>
    </source>
</evidence>